<dbReference type="PANTHER" id="PTHR31435:SF10">
    <property type="entry name" value="BSR4717 PROTEIN"/>
    <property type="match status" value="1"/>
</dbReference>
<evidence type="ECO:0000313" key="3">
    <source>
        <dbReference type="EMBL" id="QNS02957.1"/>
    </source>
</evidence>
<dbReference type="Gene3D" id="3.40.630.30">
    <property type="match status" value="1"/>
</dbReference>
<sequence length="123" mass="13485">MSPTSTPGEIDIRDDRERGRLSARMGGPDGELVGHIQYFVLEEPERALVAVHTIVEREYEGRGIAGSLTRELYAIAAREAVHVVPLCPFAVRWAARHPGEAPTVSDTLRRAAEQALASDPGKW</sequence>
<feature type="domain" description="N-acetyltransferase" evidence="2">
    <location>
        <begin position="13"/>
        <end position="109"/>
    </location>
</feature>
<accession>A0A7H1B2K2</accession>
<proteinExistence type="predicted"/>
<evidence type="ECO:0000256" key="1">
    <source>
        <dbReference type="SAM" id="MobiDB-lite"/>
    </source>
</evidence>
<dbReference type="GO" id="GO:0016740">
    <property type="term" value="F:transferase activity"/>
    <property type="evidence" value="ECO:0007669"/>
    <property type="project" value="UniProtKB-KW"/>
</dbReference>
<dbReference type="Proteomes" id="UP000516428">
    <property type="component" value="Chromosome"/>
</dbReference>
<evidence type="ECO:0000259" key="2">
    <source>
        <dbReference type="PROSITE" id="PS51729"/>
    </source>
</evidence>
<dbReference type="InterPro" id="IPR045057">
    <property type="entry name" value="Gcn5-rel_NAT"/>
</dbReference>
<keyword evidence="4" id="KW-1185">Reference proteome</keyword>
<dbReference type="InterPro" id="IPR031165">
    <property type="entry name" value="GNAT_YJDJ"/>
</dbReference>
<organism evidence="3 4">
    <name type="scientific">Streptomyces xanthii</name>
    <dbReference type="NCBI Taxonomy" id="2768069"/>
    <lineage>
        <taxon>Bacteria</taxon>
        <taxon>Bacillati</taxon>
        <taxon>Actinomycetota</taxon>
        <taxon>Actinomycetes</taxon>
        <taxon>Kitasatosporales</taxon>
        <taxon>Streptomycetaceae</taxon>
        <taxon>Streptomyces</taxon>
    </lineage>
</organism>
<dbReference type="CDD" id="cd04301">
    <property type="entry name" value="NAT_SF"/>
    <property type="match status" value="1"/>
</dbReference>
<dbReference type="RefSeq" id="WP_188335712.1">
    <property type="nucleotide sequence ID" value="NZ_CP061281.1"/>
</dbReference>
<dbReference type="PANTHER" id="PTHR31435">
    <property type="entry name" value="PROTEIN NATD1"/>
    <property type="match status" value="1"/>
</dbReference>
<dbReference type="PROSITE" id="PS51729">
    <property type="entry name" value="GNAT_YJDJ"/>
    <property type="match status" value="1"/>
</dbReference>
<feature type="region of interest" description="Disordered" evidence="1">
    <location>
        <begin position="1"/>
        <end position="26"/>
    </location>
</feature>
<dbReference type="KEGG" id="sxn:IAG42_04495"/>
<keyword evidence="3" id="KW-0808">Transferase</keyword>
<name>A0A7H1B2K2_9ACTN</name>
<dbReference type="InterPro" id="IPR016181">
    <property type="entry name" value="Acyl_CoA_acyltransferase"/>
</dbReference>
<reference evidence="3 4" key="1">
    <citation type="submission" date="2020-09" db="EMBL/GenBank/DDBJ databases">
        <title>A novel species.</title>
        <authorList>
            <person name="Gao J."/>
        </authorList>
    </citation>
    <scope>NUCLEOTIDE SEQUENCE [LARGE SCALE GENOMIC DNA]</scope>
    <source>
        <strain evidence="3 4">CRXT-Y-14</strain>
    </source>
</reference>
<dbReference type="AlphaFoldDB" id="A0A7H1B2K2"/>
<feature type="compositionally biased region" description="Basic and acidic residues" evidence="1">
    <location>
        <begin position="10"/>
        <end position="20"/>
    </location>
</feature>
<dbReference type="SUPFAM" id="SSF55729">
    <property type="entry name" value="Acyl-CoA N-acyltransferases (Nat)"/>
    <property type="match status" value="1"/>
</dbReference>
<gene>
    <name evidence="3" type="ORF">IAG42_04495</name>
</gene>
<protein>
    <submittedName>
        <fullName evidence="3">N-acetyltransferase</fullName>
    </submittedName>
</protein>
<evidence type="ECO:0000313" key="4">
    <source>
        <dbReference type="Proteomes" id="UP000516428"/>
    </source>
</evidence>
<dbReference type="Pfam" id="PF14542">
    <property type="entry name" value="Acetyltransf_CG"/>
    <property type="match status" value="1"/>
</dbReference>
<dbReference type="EMBL" id="CP061281">
    <property type="protein sequence ID" value="QNS02957.1"/>
    <property type="molecule type" value="Genomic_DNA"/>
</dbReference>